<dbReference type="InterPro" id="IPR050360">
    <property type="entry name" value="MFS_Sugar_Transporters"/>
</dbReference>
<accession>A0A6A6IB72</accession>
<feature type="transmembrane region" description="Helical" evidence="8">
    <location>
        <begin position="229"/>
        <end position="250"/>
    </location>
</feature>
<evidence type="ECO:0000313" key="11">
    <source>
        <dbReference type="Proteomes" id="UP000800094"/>
    </source>
</evidence>
<evidence type="ECO:0000256" key="1">
    <source>
        <dbReference type="ARBA" id="ARBA00004141"/>
    </source>
</evidence>
<feature type="domain" description="Major facilitator superfamily (MFS) profile" evidence="9">
    <location>
        <begin position="55"/>
        <end position="500"/>
    </location>
</feature>
<evidence type="ECO:0000256" key="5">
    <source>
        <dbReference type="ARBA" id="ARBA00022989"/>
    </source>
</evidence>
<keyword evidence="6 8" id="KW-0472">Membrane</keyword>
<dbReference type="GO" id="GO:0016020">
    <property type="term" value="C:membrane"/>
    <property type="evidence" value="ECO:0007669"/>
    <property type="project" value="UniProtKB-SubCell"/>
</dbReference>
<evidence type="ECO:0000313" key="10">
    <source>
        <dbReference type="EMBL" id="KAF2247172.1"/>
    </source>
</evidence>
<feature type="transmembrane region" description="Helical" evidence="8">
    <location>
        <begin position="375"/>
        <end position="393"/>
    </location>
</feature>
<evidence type="ECO:0000256" key="2">
    <source>
        <dbReference type="ARBA" id="ARBA00010992"/>
    </source>
</evidence>
<dbReference type="InterPro" id="IPR005828">
    <property type="entry name" value="MFS_sugar_transport-like"/>
</dbReference>
<dbReference type="GO" id="GO:0005351">
    <property type="term" value="F:carbohydrate:proton symporter activity"/>
    <property type="evidence" value="ECO:0007669"/>
    <property type="project" value="TreeGrafter"/>
</dbReference>
<sequence length="528" mass="58764">MSQLKEEKAIDTMVEDVETTKTPVADATAAALGNKAETELPLGKAFLYYRKAVAWSLTISMATIMESYDIQLMSSFFAFPQFQERYGERLPNGKYSIPAAWQLGLSLVGLLGLIIGVFANGSLANRFGPRRVMMISFVVLTGLISISFTAKNVESLLVGSLLCSIPWGIFAAATPAYAAEIVPMALRGYLTTYVNLCWVIGRILATGVLTGTLDIQSQWSYRIPFACQWIWPVPLFFATYFAPESPWWLVRKGRNEDARKTLDRLVLAPPGAVNNDNALAMIMHTIELERKMDIGESYWQCFKGTNRRRTEIAMISWGCQILPGFVIQSYTTYFFSLAGLPSSDSFKMTLGTFGMAFVGTCLSWLLQSRMGRRTIYLSGLIIMLPVMWIVAFLEFSPQASGPAIKWTQAAILLIWFFVYGITIGPIPYAIAAEVGAANLRGKTIALGRNMYYFLAVVNTVISPYMLNPKEGNLKGKAAFPAAVFTAILVAWTYFRLPETKGLTQETLDHLFLEGVPARKFKEEAKRFQ</sequence>
<dbReference type="InterPro" id="IPR020846">
    <property type="entry name" value="MFS_dom"/>
</dbReference>
<feature type="transmembrane region" description="Helical" evidence="8">
    <location>
        <begin position="190"/>
        <end position="209"/>
    </location>
</feature>
<feature type="transmembrane region" description="Helical" evidence="8">
    <location>
        <begin position="99"/>
        <end position="120"/>
    </location>
</feature>
<keyword evidence="4 8" id="KW-0812">Transmembrane</keyword>
<keyword evidence="3 7" id="KW-0813">Transport</keyword>
<protein>
    <submittedName>
        <fullName evidence="10">Sugar transporter</fullName>
    </submittedName>
</protein>
<feature type="transmembrane region" description="Helical" evidence="8">
    <location>
        <begin position="413"/>
        <end position="437"/>
    </location>
</feature>
<feature type="transmembrane region" description="Helical" evidence="8">
    <location>
        <begin position="52"/>
        <end position="79"/>
    </location>
</feature>
<evidence type="ECO:0000256" key="3">
    <source>
        <dbReference type="ARBA" id="ARBA00022448"/>
    </source>
</evidence>
<comment type="similarity">
    <text evidence="2 7">Belongs to the major facilitator superfamily. Sugar transporter (TC 2.A.1.1) family.</text>
</comment>
<dbReference type="PANTHER" id="PTHR48022:SF5">
    <property type="entry name" value="ALPHA-GLUCOSIDES PERMEASE MPH2-RELATED"/>
    <property type="match status" value="1"/>
</dbReference>
<evidence type="ECO:0000256" key="8">
    <source>
        <dbReference type="SAM" id="Phobius"/>
    </source>
</evidence>
<keyword evidence="10" id="KW-0762">Sugar transport</keyword>
<dbReference type="PROSITE" id="PS50850">
    <property type="entry name" value="MFS"/>
    <property type="match status" value="1"/>
</dbReference>
<dbReference type="InterPro" id="IPR003663">
    <property type="entry name" value="Sugar/inositol_transpt"/>
</dbReference>
<dbReference type="EMBL" id="ML987197">
    <property type="protein sequence ID" value="KAF2247172.1"/>
    <property type="molecule type" value="Genomic_DNA"/>
</dbReference>
<dbReference type="FunFam" id="1.20.1250.20:FF:000078">
    <property type="entry name" value="MFS maltose transporter, putative"/>
    <property type="match status" value="1"/>
</dbReference>
<feature type="transmembrane region" description="Helical" evidence="8">
    <location>
        <begin position="312"/>
        <end position="336"/>
    </location>
</feature>
<comment type="subcellular location">
    <subcellularLocation>
        <location evidence="1">Membrane</location>
        <topology evidence="1">Multi-pass membrane protein</topology>
    </subcellularLocation>
</comment>
<evidence type="ECO:0000259" key="9">
    <source>
        <dbReference type="PROSITE" id="PS50850"/>
    </source>
</evidence>
<dbReference type="Proteomes" id="UP000800094">
    <property type="component" value="Unassembled WGS sequence"/>
</dbReference>
<feature type="transmembrane region" description="Helical" evidence="8">
    <location>
        <begin position="156"/>
        <end position="178"/>
    </location>
</feature>
<organism evidence="10 11">
    <name type="scientific">Trematosphaeria pertusa</name>
    <dbReference type="NCBI Taxonomy" id="390896"/>
    <lineage>
        <taxon>Eukaryota</taxon>
        <taxon>Fungi</taxon>
        <taxon>Dikarya</taxon>
        <taxon>Ascomycota</taxon>
        <taxon>Pezizomycotina</taxon>
        <taxon>Dothideomycetes</taxon>
        <taxon>Pleosporomycetidae</taxon>
        <taxon>Pleosporales</taxon>
        <taxon>Massarineae</taxon>
        <taxon>Trematosphaeriaceae</taxon>
        <taxon>Trematosphaeria</taxon>
    </lineage>
</organism>
<dbReference type="OrthoDB" id="6612291at2759"/>
<dbReference type="PANTHER" id="PTHR48022">
    <property type="entry name" value="PLASTIDIC GLUCOSE TRANSPORTER 4"/>
    <property type="match status" value="1"/>
</dbReference>
<keyword evidence="11" id="KW-1185">Reference proteome</keyword>
<feature type="transmembrane region" description="Helical" evidence="8">
    <location>
        <begin position="449"/>
        <end position="466"/>
    </location>
</feature>
<gene>
    <name evidence="10" type="ORF">BU26DRAFT_486678</name>
</gene>
<dbReference type="InterPro" id="IPR036259">
    <property type="entry name" value="MFS_trans_sf"/>
</dbReference>
<feature type="transmembrane region" description="Helical" evidence="8">
    <location>
        <begin position="348"/>
        <end position="366"/>
    </location>
</feature>
<dbReference type="NCBIfam" id="TIGR00879">
    <property type="entry name" value="SP"/>
    <property type="match status" value="1"/>
</dbReference>
<dbReference type="SUPFAM" id="SSF103473">
    <property type="entry name" value="MFS general substrate transporter"/>
    <property type="match status" value="1"/>
</dbReference>
<feature type="transmembrane region" description="Helical" evidence="8">
    <location>
        <begin position="478"/>
        <end position="494"/>
    </location>
</feature>
<dbReference type="Pfam" id="PF00083">
    <property type="entry name" value="Sugar_tr"/>
    <property type="match status" value="1"/>
</dbReference>
<evidence type="ECO:0000256" key="4">
    <source>
        <dbReference type="ARBA" id="ARBA00022692"/>
    </source>
</evidence>
<keyword evidence="5 8" id="KW-1133">Transmembrane helix</keyword>
<evidence type="ECO:0000256" key="6">
    <source>
        <dbReference type="ARBA" id="ARBA00023136"/>
    </source>
</evidence>
<dbReference type="AlphaFoldDB" id="A0A6A6IB72"/>
<proteinExistence type="inferred from homology"/>
<name>A0A6A6IB72_9PLEO</name>
<dbReference type="RefSeq" id="XP_033682176.1">
    <property type="nucleotide sequence ID" value="XM_033825923.1"/>
</dbReference>
<evidence type="ECO:0000256" key="7">
    <source>
        <dbReference type="RuleBase" id="RU003346"/>
    </source>
</evidence>
<feature type="transmembrane region" description="Helical" evidence="8">
    <location>
        <begin position="132"/>
        <end position="150"/>
    </location>
</feature>
<dbReference type="GeneID" id="54579253"/>
<dbReference type="Gene3D" id="1.20.1250.20">
    <property type="entry name" value="MFS general substrate transporter like domains"/>
    <property type="match status" value="1"/>
</dbReference>
<reference evidence="10" key="1">
    <citation type="journal article" date="2020" name="Stud. Mycol.">
        <title>101 Dothideomycetes genomes: a test case for predicting lifestyles and emergence of pathogens.</title>
        <authorList>
            <person name="Haridas S."/>
            <person name="Albert R."/>
            <person name="Binder M."/>
            <person name="Bloem J."/>
            <person name="Labutti K."/>
            <person name="Salamov A."/>
            <person name="Andreopoulos B."/>
            <person name="Baker S."/>
            <person name="Barry K."/>
            <person name="Bills G."/>
            <person name="Bluhm B."/>
            <person name="Cannon C."/>
            <person name="Castanera R."/>
            <person name="Culley D."/>
            <person name="Daum C."/>
            <person name="Ezra D."/>
            <person name="Gonzalez J."/>
            <person name="Henrissat B."/>
            <person name="Kuo A."/>
            <person name="Liang C."/>
            <person name="Lipzen A."/>
            <person name="Lutzoni F."/>
            <person name="Magnuson J."/>
            <person name="Mondo S."/>
            <person name="Nolan M."/>
            <person name="Ohm R."/>
            <person name="Pangilinan J."/>
            <person name="Park H.-J."/>
            <person name="Ramirez L."/>
            <person name="Alfaro M."/>
            <person name="Sun H."/>
            <person name="Tritt A."/>
            <person name="Yoshinaga Y."/>
            <person name="Zwiers L.-H."/>
            <person name="Turgeon B."/>
            <person name="Goodwin S."/>
            <person name="Spatafora J."/>
            <person name="Crous P."/>
            <person name="Grigoriev I."/>
        </authorList>
    </citation>
    <scope>NUCLEOTIDE SEQUENCE</scope>
    <source>
        <strain evidence="10">CBS 122368</strain>
    </source>
</reference>